<comment type="caution">
    <text evidence="3">The sequence shown here is derived from an EMBL/GenBank/DDBJ whole genome shotgun (WGS) entry which is preliminary data.</text>
</comment>
<dbReference type="PANTHER" id="PTHR35176">
    <property type="entry name" value="HEME OXYGENASE HI_0854-RELATED"/>
    <property type="match status" value="1"/>
</dbReference>
<proteinExistence type="predicted"/>
<dbReference type="InterPro" id="IPR011576">
    <property type="entry name" value="Pyridox_Oxase_N"/>
</dbReference>
<dbReference type="AlphaFoldDB" id="A0A8J3QF10"/>
<dbReference type="InterPro" id="IPR012349">
    <property type="entry name" value="Split_barrel_FMN-bd"/>
</dbReference>
<dbReference type="Gene3D" id="2.30.110.10">
    <property type="entry name" value="Electron Transport, Fmn-binding Protein, Chain A"/>
    <property type="match status" value="1"/>
</dbReference>
<sequence>MTLPDLAKELIDNQVFATLATVNPDGTPQTSVIWVKRDGDEVVFSTITGRRKTFNMQRTPQVSLLVFDPDDPYQYAEIRGDVTITTEGGPELIQELSDLYEGKPFHEKHPEAERVVCRLTPTRVITR</sequence>
<evidence type="ECO:0000313" key="3">
    <source>
        <dbReference type="EMBL" id="GIH08390.1"/>
    </source>
</evidence>
<dbReference type="Pfam" id="PF01243">
    <property type="entry name" value="PNPOx_N"/>
    <property type="match status" value="1"/>
</dbReference>
<reference evidence="3" key="1">
    <citation type="submission" date="2021-01" db="EMBL/GenBank/DDBJ databases">
        <title>Whole genome shotgun sequence of Rhizocola hellebori NBRC 109834.</title>
        <authorList>
            <person name="Komaki H."/>
            <person name="Tamura T."/>
        </authorList>
    </citation>
    <scope>NUCLEOTIDE SEQUENCE</scope>
    <source>
        <strain evidence="3">NBRC 109834</strain>
    </source>
</reference>
<dbReference type="NCBIfam" id="TIGR03618">
    <property type="entry name" value="Rv1155_F420"/>
    <property type="match status" value="1"/>
</dbReference>
<gene>
    <name evidence="3" type="ORF">Rhe02_64570</name>
</gene>
<feature type="domain" description="Pyridoxamine 5'-phosphate oxidase N-terminal" evidence="2">
    <location>
        <begin position="4"/>
        <end position="125"/>
    </location>
</feature>
<dbReference type="InterPro" id="IPR052019">
    <property type="entry name" value="F420H2_bilvrd_red/Heme_oxyg"/>
</dbReference>
<dbReference type="InterPro" id="IPR019920">
    <property type="entry name" value="F420-binding_dom_put"/>
</dbReference>
<dbReference type="PANTHER" id="PTHR35176:SF6">
    <property type="entry name" value="HEME OXYGENASE HI_0854-RELATED"/>
    <property type="match status" value="1"/>
</dbReference>
<keyword evidence="1" id="KW-0560">Oxidoreductase</keyword>
<dbReference type="EMBL" id="BONY01000048">
    <property type="protein sequence ID" value="GIH08390.1"/>
    <property type="molecule type" value="Genomic_DNA"/>
</dbReference>
<dbReference type="GO" id="GO:0005829">
    <property type="term" value="C:cytosol"/>
    <property type="evidence" value="ECO:0007669"/>
    <property type="project" value="TreeGrafter"/>
</dbReference>
<protein>
    <submittedName>
        <fullName evidence="3">PPOX class F420-dependent enzyme</fullName>
    </submittedName>
</protein>
<keyword evidence="4" id="KW-1185">Reference proteome</keyword>
<dbReference type="GO" id="GO:0070967">
    <property type="term" value="F:coenzyme F420 binding"/>
    <property type="evidence" value="ECO:0007669"/>
    <property type="project" value="TreeGrafter"/>
</dbReference>
<name>A0A8J3QF10_9ACTN</name>
<accession>A0A8J3QF10</accession>
<dbReference type="SUPFAM" id="SSF50475">
    <property type="entry name" value="FMN-binding split barrel"/>
    <property type="match status" value="1"/>
</dbReference>
<evidence type="ECO:0000313" key="4">
    <source>
        <dbReference type="Proteomes" id="UP000612899"/>
    </source>
</evidence>
<dbReference type="Proteomes" id="UP000612899">
    <property type="component" value="Unassembled WGS sequence"/>
</dbReference>
<evidence type="ECO:0000259" key="2">
    <source>
        <dbReference type="Pfam" id="PF01243"/>
    </source>
</evidence>
<organism evidence="3 4">
    <name type="scientific">Rhizocola hellebori</name>
    <dbReference type="NCBI Taxonomy" id="1392758"/>
    <lineage>
        <taxon>Bacteria</taxon>
        <taxon>Bacillati</taxon>
        <taxon>Actinomycetota</taxon>
        <taxon>Actinomycetes</taxon>
        <taxon>Micromonosporales</taxon>
        <taxon>Micromonosporaceae</taxon>
        <taxon>Rhizocola</taxon>
    </lineage>
</organism>
<evidence type="ECO:0000256" key="1">
    <source>
        <dbReference type="ARBA" id="ARBA00023002"/>
    </source>
</evidence>
<dbReference type="RefSeq" id="WP_203912138.1">
    <property type="nucleotide sequence ID" value="NZ_BONY01000048.1"/>
</dbReference>
<dbReference type="GO" id="GO:0016627">
    <property type="term" value="F:oxidoreductase activity, acting on the CH-CH group of donors"/>
    <property type="evidence" value="ECO:0007669"/>
    <property type="project" value="TreeGrafter"/>
</dbReference>